<dbReference type="PANTHER" id="PTHR43373:SF1">
    <property type="entry name" value="NA(+)_H(+) ANTIPORTER SUBUNIT A"/>
    <property type="match status" value="1"/>
</dbReference>
<dbReference type="STRING" id="1122213.GCA_000423365_00292"/>
<evidence type="ECO:0000259" key="14">
    <source>
        <dbReference type="Pfam" id="PF13244"/>
    </source>
</evidence>
<feature type="transmembrane region" description="Helical" evidence="11">
    <location>
        <begin position="6"/>
        <end position="27"/>
    </location>
</feature>
<dbReference type="AlphaFoldDB" id="A0A2R4MGK5"/>
<keyword evidence="5 9" id="KW-0812">Transmembrane</keyword>
<feature type="domain" description="NADH:quinone oxidoreductase/Mrp antiporter transmembrane" evidence="12">
    <location>
        <begin position="137"/>
        <end position="419"/>
    </location>
</feature>
<dbReference type="Pfam" id="PF00662">
    <property type="entry name" value="Proton_antipo_N"/>
    <property type="match status" value="1"/>
</dbReference>
<evidence type="ECO:0000256" key="10">
    <source>
        <dbReference type="SAM" id="MobiDB-lite"/>
    </source>
</evidence>
<evidence type="ECO:0000256" key="4">
    <source>
        <dbReference type="ARBA" id="ARBA00022475"/>
    </source>
</evidence>
<evidence type="ECO:0000256" key="6">
    <source>
        <dbReference type="ARBA" id="ARBA00022989"/>
    </source>
</evidence>
<keyword evidence="17" id="KW-1185">Reference proteome</keyword>
<feature type="transmembrane region" description="Helical" evidence="11">
    <location>
        <begin position="333"/>
        <end position="357"/>
    </location>
</feature>
<name>A0A2R4MGK5_9HYPH</name>
<feature type="transmembrane region" description="Helical" evidence="11">
    <location>
        <begin position="253"/>
        <end position="273"/>
    </location>
</feature>
<dbReference type="EMBL" id="CP021330">
    <property type="protein sequence ID" value="AVX05168.1"/>
    <property type="molecule type" value="Genomic_DNA"/>
</dbReference>
<gene>
    <name evidence="16" type="ORF">MXMO3_02656</name>
</gene>
<dbReference type="InterPro" id="IPR001516">
    <property type="entry name" value="Proton_antipo_N"/>
</dbReference>
<evidence type="ECO:0000256" key="2">
    <source>
        <dbReference type="ARBA" id="ARBA00022448"/>
    </source>
</evidence>
<organism evidence="16 17">
    <name type="scientific">Maritalea myrionectae</name>
    <dbReference type="NCBI Taxonomy" id="454601"/>
    <lineage>
        <taxon>Bacteria</taxon>
        <taxon>Pseudomonadati</taxon>
        <taxon>Pseudomonadota</taxon>
        <taxon>Alphaproteobacteria</taxon>
        <taxon>Hyphomicrobiales</taxon>
        <taxon>Devosiaceae</taxon>
        <taxon>Maritalea</taxon>
    </lineage>
</organism>
<evidence type="ECO:0000259" key="13">
    <source>
        <dbReference type="Pfam" id="PF00662"/>
    </source>
</evidence>
<evidence type="ECO:0000256" key="3">
    <source>
        <dbReference type="ARBA" id="ARBA00022449"/>
    </source>
</evidence>
<dbReference type="GO" id="GO:0015297">
    <property type="term" value="F:antiporter activity"/>
    <property type="evidence" value="ECO:0007669"/>
    <property type="project" value="UniProtKB-KW"/>
</dbReference>
<dbReference type="InterPro" id="IPR001750">
    <property type="entry name" value="ND/Mrp_TM"/>
</dbReference>
<accession>A0A2R4MGK5</accession>
<feature type="transmembrane region" description="Helical" evidence="11">
    <location>
        <begin position="378"/>
        <end position="401"/>
    </location>
</feature>
<dbReference type="RefSeq" id="WP_245985747.1">
    <property type="nucleotide sequence ID" value="NZ_CP021330.1"/>
</dbReference>
<feature type="region of interest" description="Disordered" evidence="10">
    <location>
        <begin position="781"/>
        <end position="806"/>
    </location>
</feature>
<feature type="transmembrane region" description="Helical" evidence="11">
    <location>
        <begin position="508"/>
        <end position="528"/>
    </location>
</feature>
<evidence type="ECO:0000256" key="1">
    <source>
        <dbReference type="ARBA" id="ARBA00004651"/>
    </source>
</evidence>
<dbReference type="Pfam" id="PF00361">
    <property type="entry name" value="Proton_antipo_M"/>
    <property type="match status" value="1"/>
</dbReference>
<feature type="transmembrane region" description="Helical" evidence="11">
    <location>
        <begin position="279"/>
        <end position="302"/>
    </location>
</feature>
<feature type="compositionally biased region" description="Basic residues" evidence="10">
    <location>
        <begin position="787"/>
        <end position="806"/>
    </location>
</feature>
<evidence type="ECO:0000256" key="5">
    <source>
        <dbReference type="ARBA" id="ARBA00022692"/>
    </source>
</evidence>
<evidence type="ECO:0000313" key="17">
    <source>
        <dbReference type="Proteomes" id="UP000258927"/>
    </source>
</evidence>
<keyword evidence="8 11" id="KW-0472">Membrane</keyword>
<reference evidence="16 17" key="1">
    <citation type="submission" date="2017-05" db="EMBL/GenBank/DDBJ databases">
        <title>Genome Analysis of Maritalea myrionectae HL2708#5.</title>
        <authorList>
            <consortium name="Cotde Inc.-PKNU"/>
            <person name="Jang D."/>
            <person name="Oh H.-M."/>
        </authorList>
    </citation>
    <scope>NUCLEOTIDE SEQUENCE [LARGE SCALE GENOMIC DNA]</scope>
    <source>
        <strain evidence="16 17">HL2708#5</strain>
    </source>
</reference>
<dbReference type="GO" id="GO:0005886">
    <property type="term" value="C:plasma membrane"/>
    <property type="evidence" value="ECO:0007669"/>
    <property type="project" value="UniProtKB-SubCell"/>
</dbReference>
<sequence>MSDLPNNHALLLIALAPFIAALFAPWVNRFARPISGWILATVPAAIFLVLTTYIADIADGGTKNFAIAWVNSNYFPLPINLSFYVDGLSLVFAMLISGIGTFIVTYSGGYLNGHRHQGRFFSFILMFMGSMLGLVLADNIMTLFVFWELTSITSFLLIGFNHNKEASRRAAIQALVITGGGGLLLLFGLLMIFAVSGHSELSTLMRDPNVLRDSPFYLMVLLLVLGGAFTKSAQVPFHFWLPNAMEAPTPVSAYLHSATMVKAGVYLLARMSPVLNETVYWNTILPIFGGITLLTGAIMALRQTDMKQMLAYTTLGSLGMLVMLLGLSEKVAILAALLFLVAHAFYKGALFMVVGAIDHESGTRDLTEVSGLRYKLPFTFIAALLAAISMAGFPISLGYFAKEEIYLLFGPENIWSMLLVLVALLGNGLMMAAGLAIAIKPFFGPKLETPKSPHEAPLSMIWGPLVLGVLGFAAGYYITDVGEVFFGPAATAIYAKLVEPHLKLHFDLLLVALSVATWVVGGLAFYKLDAIRSFLRRVANVWRWGPDQGFDQFMFGMIRFADWITRVLHHGRLEFYLILVFVCLAGALFAPLVIQNALPEIPAFPNLRFYEWAILAIAALGLGAVIVAKTRLVAIVSLGIQGFAVAMIFLLFGAPDLGFTQLMVETLSVVILALVMTRLHLDQRDARVLEEAVRDGAIAIVCGFGFVALLLAVLSVELDTSLSEFFVETSVPIAHGRNIVNVILVDYRALDTLGEISVVMTAGIAILALIGIRLGGPKRGIGAPKKLAPKPRQPKRTTARSKGARA</sequence>
<evidence type="ECO:0000259" key="12">
    <source>
        <dbReference type="Pfam" id="PF00361"/>
    </source>
</evidence>
<evidence type="ECO:0000313" key="16">
    <source>
        <dbReference type="EMBL" id="AVX05168.1"/>
    </source>
</evidence>
<keyword evidence="3" id="KW-0050">Antiport</keyword>
<feature type="transmembrane region" description="Helical" evidence="11">
    <location>
        <begin position="658"/>
        <end position="676"/>
    </location>
</feature>
<feature type="transmembrane region" description="Helical" evidence="11">
    <location>
        <begin position="413"/>
        <end position="439"/>
    </location>
</feature>
<feature type="transmembrane region" description="Helical" evidence="11">
    <location>
        <begin position="216"/>
        <end position="241"/>
    </location>
</feature>
<feature type="transmembrane region" description="Helical" evidence="11">
    <location>
        <begin position="697"/>
        <end position="716"/>
    </location>
</feature>
<dbReference type="InterPro" id="IPR050616">
    <property type="entry name" value="CPA3_Na-H_Antiporter_A"/>
</dbReference>
<feature type="transmembrane region" description="Helical" evidence="11">
    <location>
        <begin position="118"/>
        <end position="137"/>
    </location>
</feature>
<feature type="domain" description="NADH-Ubiquinone oxidoreductase (complex I) chain 5 N-terminal" evidence="13">
    <location>
        <begin position="69"/>
        <end position="121"/>
    </location>
</feature>
<keyword evidence="7" id="KW-0406">Ion transport</keyword>
<dbReference type="PRINTS" id="PR01434">
    <property type="entry name" value="NADHDHGNASE5"/>
</dbReference>
<feature type="transmembrane region" description="Helical" evidence="11">
    <location>
        <begin position="460"/>
        <end position="478"/>
    </location>
</feature>
<proteinExistence type="predicted"/>
<feature type="transmembrane region" description="Helical" evidence="11">
    <location>
        <begin position="309"/>
        <end position="327"/>
    </location>
</feature>
<dbReference type="NCBIfam" id="NF009287">
    <property type="entry name" value="PRK12647.1"/>
    <property type="match status" value="1"/>
</dbReference>
<dbReference type="InterPro" id="IPR025383">
    <property type="entry name" value="MrpA_C/MbhD"/>
</dbReference>
<feature type="transmembrane region" description="Helical" evidence="11">
    <location>
        <begin position="609"/>
        <end position="627"/>
    </location>
</feature>
<evidence type="ECO:0000256" key="11">
    <source>
        <dbReference type="SAM" id="Phobius"/>
    </source>
</evidence>
<dbReference type="Pfam" id="PF13244">
    <property type="entry name" value="MbhD"/>
    <property type="match status" value="1"/>
</dbReference>
<feature type="transmembrane region" description="Helical" evidence="11">
    <location>
        <begin position="81"/>
        <end position="106"/>
    </location>
</feature>
<feature type="transmembrane region" description="Helical" evidence="11">
    <location>
        <begin position="756"/>
        <end position="776"/>
    </location>
</feature>
<dbReference type="Proteomes" id="UP000258927">
    <property type="component" value="Chromosome"/>
</dbReference>
<dbReference type="Pfam" id="PF20501">
    <property type="entry name" value="MbhE"/>
    <property type="match status" value="1"/>
</dbReference>
<comment type="subcellular location">
    <subcellularLocation>
        <location evidence="1">Cell membrane</location>
        <topology evidence="1">Multi-pass membrane protein</topology>
    </subcellularLocation>
    <subcellularLocation>
        <location evidence="9">Membrane</location>
        <topology evidence="9">Multi-pass membrane protein</topology>
    </subcellularLocation>
</comment>
<feature type="transmembrane region" description="Helical" evidence="11">
    <location>
        <begin position="172"/>
        <end position="196"/>
    </location>
</feature>
<evidence type="ECO:0000256" key="9">
    <source>
        <dbReference type="RuleBase" id="RU000320"/>
    </source>
</evidence>
<feature type="transmembrane region" description="Helical" evidence="11">
    <location>
        <begin position="143"/>
        <end position="160"/>
    </location>
</feature>
<dbReference type="KEGG" id="mmyr:MXMO3_02656"/>
<feature type="transmembrane region" description="Helical" evidence="11">
    <location>
        <begin position="632"/>
        <end position="652"/>
    </location>
</feature>
<feature type="transmembrane region" description="Helical" evidence="11">
    <location>
        <begin position="575"/>
        <end position="594"/>
    </location>
</feature>
<protein>
    <submittedName>
        <fullName evidence="16">NAD(P)H-quinone oxidoreductase subunit 5, chloroplastic</fullName>
    </submittedName>
</protein>
<feature type="domain" description="MrpA C-terminal/MbhE" evidence="15">
    <location>
        <begin position="693"/>
        <end position="770"/>
    </location>
</feature>
<evidence type="ECO:0000256" key="8">
    <source>
        <dbReference type="ARBA" id="ARBA00023136"/>
    </source>
</evidence>
<keyword evidence="2" id="KW-0813">Transport</keyword>
<dbReference type="GO" id="GO:0006811">
    <property type="term" value="P:monoatomic ion transport"/>
    <property type="evidence" value="ECO:0007669"/>
    <property type="project" value="UniProtKB-KW"/>
</dbReference>
<feature type="transmembrane region" description="Helical" evidence="11">
    <location>
        <begin position="34"/>
        <end position="55"/>
    </location>
</feature>
<dbReference type="PANTHER" id="PTHR43373">
    <property type="entry name" value="NA(+)/H(+) ANTIPORTER SUBUNIT"/>
    <property type="match status" value="1"/>
</dbReference>
<keyword evidence="4" id="KW-1003">Cell membrane</keyword>
<evidence type="ECO:0000259" key="15">
    <source>
        <dbReference type="Pfam" id="PF20501"/>
    </source>
</evidence>
<feature type="domain" description="MrpA C-terminal/MbhD" evidence="14">
    <location>
        <begin position="617"/>
        <end position="679"/>
    </location>
</feature>
<dbReference type="InterPro" id="IPR046806">
    <property type="entry name" value="MrpA_C/MbhE"/>
</dbReference>
<keyword evidence="6 11" id="KW-1133">Transmembrane helix</keyword>
<evidence type="ECO:0000256" key="7">
    <source>
        <dbReference type="ARBA" id="ARBA00023065"/>
    </source>
</evidence>